<keyword evidence="3 6" id="KW-0963">Cytoplasm</keyword>
<dbReference type="UniPathway" id="UPA00916">
    <property type="reaction ID" value="UER00888"/>
</dbReference>
<evidence type="ECO:0000256" key="3">
    <source>
        <dbReference type="ARBA" id="ARBA00022490"/>
    </source>
</evidence>
<dbReference type="PANTHER" id="PTHR37831">
    <property type="entry name" value="D-RIBOSE PYRANASE"/>
    <property type="match status" value="1"/>
</dbReference>
<comment type="subunit">
    <text evidence="6">Homodecamer.</text>
</comment>
<dbReference type="GO" id="GO:0019303">
    <property type="term" value="P:D-ribose catabolic process"/>
    <property type="evidence" value="ECO:0007669"/>
    <property type="project" value="UniProtKB-UniRule"/>
</dbReference>
<dbReference type="InterPro" id="IPR023064">
    <property type="entry name" value="D-ribose_pyranase"/>
</dbReference>
<dbReference type="GO" id="GO:0062193">
    <property type="term" value="F:D-ribose pyranase activity"/>
    <property type="evidence" value="ECO:0007669"/>
    <property type="project" value="UniProtKB-EC"/>
</dbReference>
<dbReference type="EC" id="5.4.99.62" evidence="2 6"/>
<name>A0A3N4A302_9MICC</name>
<feature type="binding site" evidence="6">
    <location>
        <position position="28"/>
    </location>
    <ligand>
        <name>substrate</name>
    </ligand>
</feature>
<accession>A0A3N4A302</accession>
<evidence type="ECO:0000256" key="5">
    <source>
        <dbReference type="ARBA" id="ARBA00023277"/>
    </source>
</evidence>
<dbReference type="EMBL" id="RKMF01000010">
    <property type="protein sequence ID" value="ROZ62821.1"/>
    <property type="molecule type" value="Genomic_DNA"/>
</dbReference>
<feature type="binding site" evidence="6">
    <location>
        <position position="94"/>
    </location>
    <ligand>
        <name>substrate</name>
    </ligand>
</feature>
<comment type="function">
    <text evidence="6">Catalyzes the interconversion of beta-pyran and beta-furan forms of D-ribose.</text>
</comment>
<evidence type="ECO:0000256" key="6">
    <source>
        <dbReference type="HAMAP-Rule" id="MF_01661"/>
    </source>
</evidence>
<feature type="binding site" evidence="6">
    <location>
        <begin position="116"/>
        <end position="118"/>
    </location>
    <ligand>
        <name>substrate</name>
    </ligand>
</feature>
<evidence type="ECO:0000313" key="7">
    <source>
        <dbReference type="EMBL" id="ROZ62821.1"/>
    </source>
</evidence>
<evidence type="ECO:0000256" key="2">
    <source>
        <dbReference type="ARBA" id="ARBA00012862"/>
    </source>
</evidence>
<dbReference type="InterPro" id="IPR023750">
    <property type="entry name" value="RbsD-like_sf"/>
</dbReference>
<dbReference type="AlphaFoldDB" id="A0A3N4A302"/>
<keyword evidence="4 6" id="KW-0413">Isomerase</keyword>
<dbReference type="PANTHER" id="PTHR37831:SF1">
    <property type="entry name" value="D-RIBOSE PYRANASE"/>
    <property type="match status" value="1"/>
</dbReference>
<organism evidence="7 8">
    <name type="scientific">Kocuria soli</name>
    <dbReference type="NCBI Taxonomy" id="2485125"/>
    <lineage>
        <taxon>Bacteria</taxon>
        <taxon>Bacillati</taxon>
        <taxon>Actinomycetota</taxon>
        <taxon>Actinomycetes</taxon>
        <taxon>Micrococcales</taxon>
        <taxon>Micrococcaceae</taxon>
        <taxon>Kocuria</taxon>
    </lineage>
</organism>
<dbReference type="Gene3D" id="3.40.1650.10">
    <property type="entry name" value="RbsD-like domain"/>
    <property type="match status" value="1"/>
</dbReference>
<comment type="caution">
    <text evidence="7">The sequence shown here is derived from an EMBL/GenBank/DDBJ whole genome shotgun (WGS) entry which is preliminary data.</text>
</comment>
<dbReference type="GO" id="GO:0005829">
    <property type="term" value="C:cytosol"/>
    <property type="evidence" value="ECO:0007669"/>
    <property type="project" value="TreeGrafter"/>
</dbReference>
<comment type="pathway">
    <text evidence="6">Carbohydrate metabolism; D-ribose degradation; D-ribose 5-phosphate from beta-D-ribopyranose: step 1/2.</text>
</comment>
<evidence type="ECO:0000313" key="8">
    <source>
        <dbReference type="Proteomes" id="UP000270616"/>
    </source>
</evidence>
<reference evidence="7 8" key="1">
    <citation type="submission" date="2018-10" db="EMBL/GenBank/DDBJ databases">
        <title>Kocuria sp. M5W7-7, whole genome shotgun sequence.</title>
        <authorList>
            <person name="Tuo L."/>
        </authorList>
    </citation>
    <scope>NUCLEOTIDE SEQUENCE [LARGE SCALE GENOMIC DNA]</scope>
    <source>
        <strain evidence="7 8">M5W7-7</strain>
    </source>
</reference>
<dbReference type="NCBIfam" id="NF008761">
    <property type="entry name" value="PRK11797.1"/>
    <property type="match status" value="1"/>
</dbReference>
<comment type="similarity">
    <text evidence="6">Belongs to the RbsD / FucU family. RbsD subfamily.</text>
</comment>
<dbReference type="GO" id="GO:0016872">
    <property type="term" value="F:intramolecular lyase activity"/>
    <property type="evidence" value="ECO:0007669"/>
    <property type="project" value="UniProtKB-UniRule"/>
</dbReference>
<keyword evidence="5 6" id="KW-0119">Carbohydrate metabolism</keyword>
<dbReference type="InterPro" id="IPR007721">
    <property type="entry name" value="RbsD_FucU"/>
</dbReference>
<protein>
    <recommendedName>
        <fullName evidence="2 6">D-ribose pyranase</fullName>
        <ecNumber evidence="2 6">5.4.99.62</ecNumber>
    </recommendedName>
</protein>
<dbReference type="GO" id="GO:0048029">
    <property type="term" value="F:monosaccharide binding"/>
    <property type="evidence" value="ECO:0007669"/>
    <property type="project" value="InterPro"/>
</dbReference>
<dbReference type="SUPFAM" id="SSF102546">
    <property type="entry name" value="RbsD-like"/>
    <property type="match status" value="1"/>
</dbReference>
<proteinExistence type="inferred from homology"/>
<dbReference type="RefSeq" id="WP_123825382.1">
    <property type="nucleotide sequence ID" value="NZ_RKMF01000010.1"/>
</dbReference>
<evidence type="ECO:0000256" key="4">
    <source>
        <dbReference type="ARBA" id="ARBA00023235"/>
    </source>
</evidence>
<feature type="active site" description="Proton donor" evidence="6">
    <location>
        <position position="20"/>
    </location>
</feature>
<dbReference type="OrthoDB" id="9805009at2"/>
<comment type="subcellular location">
    <subcellularLocation>
        <location evidence="6">Cytoplasm</location>
    </subcellularLocation>
</comment>
<comment type="catalytic activity">
    <reaction evidence="1 6">
        <text>beta-D-ribopyranose = beta-D-ribofuranose</text>
        <dbReference type="Rhea" id="RHEA:25432"/>
        <dbReference type="ChEBI" id="CHEBI:27476"/>
        <dbReference type="ChEBI" id="CHEBI:47002"/>
        <dbReference type="EC" id="5.4.99.62"/>
    </reaction>
</comment>
<sequence length="127" mass="13748">MKRGGILHAQLNERIARLGHTDTFVIGDRGLPVPPGVECVDLAVITGVPSFAKVLEAVLAEVEVEAAVIAAEADTSPVRQVLARNLPEARRVPHEEFKELTRQARFVVRTGEATPYANAILRCGVPF</sequence>
<evidence type="ECO:0000256" key="1">
    <source>
        <dbReference type="ARBA" id="ARBA00000223"/>
    </source>
</evidence>
<dbReference type="HAMAP" id="MF_01661">
    <property type="entry name" value="D_rib_pyranase"/>
    <property type="match status" value="1"/>
</dbReference>
<gene>
    <name evidence="6" type="primary">rbsD</name>
    <name evidence="7" type="ORF">EDL96_08575</name>
</gene>
<dbReference type="Proteomes" id="UP000270616">
    <property type="component" value="Unassembled WGS sequence"/>
</dbReference>
<dbReference type="Pfam" id="PF05025">
    <property type="entry name" value="RbsD_FucU"/>
    <property type="match status" value="1"/>
</dbReference>
<keyword evidence="8" id="KW-1185">Reference proteome</keyword>